<keyword evidence="8" id="KW-1185">Reference proteome</keyword>
<comment type="subcellular location">
    <subcellularLocation>
        <location evidence="1">Membrane</location>
        <topology evidence="1">Multi-pass membrane protein</topology>
    </subcellularLocation>
</comment>
<feature type="transmembrane region" description="Helical" evidence="5">
    <location>
        <begin position="556"/>
        <end position="578"/>
    </location>
</feature>
<protein>
    <submittedName>
        <fullName evidence="7">YhgE/Pip N-terminal domain-containing protein/YhgE/Pip C-terminal domain-containing protein</fullName>
    </submittedName>
</protein>
<evidence type="ECO:0000256" key="1">
    <source>
        <dbReference type="ARBA" id="ARBA00004141"/>
    </source>
</evidence>
<keyword evidence="4 5" id="KW-0472">Membrane</keyword>
<dbReference type="GO" id="GO:0140359">
    <property type="term" value="F:ABC-type transporter activity"/>
    <property type="evidence" value="ECO:0007669"/>
    <property type="project" value="InterPro"/>
</dbReference>
<reference evidence="7 8" key="1">
    <citation type="submission" date="2016-10" db="EMBL/GenBank/DDBJ databases">
        <authorList>
            <person name="de Groot N.N."/>
        </authorList>
    </citation>
    <scope>NUCLEOTIDE SEQUENCE [LARGE SCALE GENOMIC DNA]</scope>
    <source>
        <strain evidence="7 8">NLAE-zl-G419</strain>
    </source>
</reference>
<dbReference type="Pfam" id="PF12698">
    <property type="entry name" value="ABC2_membrane_3"/>
    <property type="match status" value="2"/>
</dbReference>
<dbReference type="NCBIfam" id="TIGR03061">
    <property type="entry name" value="pip_yhgE_Nterm"/>
    <property type="match status" value="1"/>
</dbReference>
<evidence type="ECO:0000313" key="8">
    <source>
        <dbReference type="Proteomes" id="UP000182135"/>
    </source>
</evidence>
<dbReference type="OrthoDB" id="9811483at2"/>
<dbReference type="Proteomes" id="UP000182135">
    <property type="component" value="Unassembled WGS sequence"/>
</dbReference>
<dbReference type="PANTHER" id="PTHR43077:SF10">
    <property type="entry name" value="TRANSPORT PERMEASE PROTEIN"/>
    <property type="match status" value="1"/>
</dbReference>
<evidence type="ECO:0000259" key="6">
    <source>
        <dbReference type="Pfam" id="PF12698"/>
    </source>
</evidence>
<dbReference type="InterPro" id="IPR013525">
    <property type="entry name" value="ABC2_TM"/>
</dbReference>
<evidence type="ECO:0000313" key="7">
    <source>
        <dbReference type="EMBL" id="SFF66735.1"/>
    </source>
</evidence>
<evidence type="ECO:0000256" key="4">
    <source>
        <dbReference type="ARBA" id="ARBA00023136"/>
    </source>
</evidence>
<dbReference type="AlphaFoldDB" id="A0A1I2KIB4"/>
<evidence type="ECO:0000256" key="3">
    <source>
        <dbReference type="ARBA" id="ARBA00022989"/>
    </source>
</evidence>
<feature type="transmembrane region" description="Helical" evidence="5">
    <location>
        <begin position="20"/>
        <end position="38"/>
    </location>
</feature>
<dbReference type="eggNOG" id="COG1511">
    <property type="taxonomic scope" value="Bacteria"/>
</dbReference>
<dbReference type="NCBIfam" id="TIGR03062">
    <property type="entry name" value="pip_yhgE_Cterm"/>
    <property type="match status" value="1"/>
</dbReference>
<feature type="transmembrane region" description="Helical" evidence="5">
    <location>
        <begin position="521"/>
        <end position="544"/>
    </location>
</feature>
<feature type="transmembrane region" description="Helical" evidence="5">
    <location>
        <begin position="674"/>
        <end position="691"/>
    </location>
</feature>
<sequence>MRNIFKLYLRDIRNIFSNYAALIVFIALCILPSLYAWFNIKASWDPYSQNATSQIKIGVVNKDKGTDLNGKYINIGDKVIEELKDNKQMGWQFVSEEEAYKNVEEGDYYAKLTIPDNFSENLTSILGVDIKKGEIEYTVNEKINAIAPKLTDKGATGVQENVSKALVETVGKAIFSVANEAGITLENQLPRISNIYNALLQVQSHFSDINSVVDMADEGATKTKDLVSKVQGDIPLLEETIKNAEDLTSELENFLKTSKNSLNKFAPSLKQDIKFVGEISRDIEKTSKGLINAINANSEKIPEIIDNLLVKANSLSDMNKSLIRALEAINKISPSNNLAETIGNLKRVDGKIESLIAVLNETKNNGGKVDTTKLNQITDISNQIATVAEDLYSRFDGQIMPSINSVLDKAYTVADDSLKILQQVEAKIPDVKGILTTVYEGIDKGEEGIKFVKGKLPEAENTINDVVDKMNKVENGKGLTDIINLLKSDVEKRSNFLANPVKTVENKLFPIANYGTGMTPFYTVLSLWVGILLLSSIFTVKAYGNYTSIEIYFGKLLLFMTITIIQALIVSLGDLYILNVSCMNPGLFVLGSVLTSVVFTFIVYSLVSVFGNVGKVIAIILLVLQVAGSGGTFPIQLTPRFFQIINPYLPFTYCISFAREAIGGVVPRILNKDVFAFLIYIAISLVIALILKKPINKISKGFVESFENSGVGE</sequence>
<dbReference type="GO" id="GO:0016020">
    <property type="term" value="C:membrane"/>
    <property type="evidence" value="ECO:0007669"/>
    <property type="project" value="UniProtKB-SubCell"/>
</dbReference>
<dbReference type="InterPro" id="IPR051328">
    <property type="entry name" value="T7SS_ABC-Transporter"/>
</dbReference>
<dbReference type="STRING" id="1529.SAMN04487885_10626"/>
<dbReference type="Gene3D" id="3.40.1710.10">
    <property type="entry name" value="abc type-2 transporter like domain"/>
    <property type="match status" value="1"/>
</dbReference>
<keyword evidence="2 5" id="KW-0812">Transmembrane</keyword>
<keyword evidence="3 5" id="KW-1133">Transmembrane helix</keyword>
<accession>A0A1I2KIB4</accession>
<evidence type="ECO:0000256" key="5">
    <source>
        <dbReference type="SAM" id="Phobius"/>
    </source>
</evidence>
<dbReference type="InterPro" id="IPR017500">
    <property type="entry name" value="Phage_infect_YhgE_N"/>
</dbReference>
<name>A0A1I2KIB4_9CLOT</name>
<feature type="domain" description="ABC-2 type transporter transmembrane" evidence="6">
    <location>
        <begin position="23"/>
        <end position="156"/>
    </location>
</feature>
<organism evidence="7 8">
    <name type="scientific">Clostridium cadaveris</name>
    <dbReference type="NCBI Taxonomy" id="1529"/>
    <lineage>
        <taxon>Bacteria</taxon>
        <taxon>Bacillati</taxon>
        <taxon>Bacillota</taxon>
        <taxon>Clostridia</taxon>
        <taxon>Eubacteriales</taxon>
        <taxon>Clostridiaceae</taxon>
        <taxon>Clostridium</taxon>
    </lineage>
</organism>
<feature type="transmembrane region" description="Helical" evidence="5">
    <location>
        <begin position="584"/>
        <end position="604"/>
    </location>
</feature>
<dbReference type="RefSeq" id="WP_027638948.1">
    <property type="nucleotide sequence ID" value="NZ_BAAACD010000027.1"/>
</dbReference>
<dbReference type="EMBL" id="FOOE01000006">
    <property type="protein sequence ID" value="SFF66735.1"/>
    <property type="molecule type" value="Genomic_DNA"/>
</dbReference>
<proteinExistence type="predicted"/>
<gene>
    <name evidence="7" type="ORF">SAMN04487885_10626</name>
</gene>
<feature type="domain" description="ABC-2 type transporter transmembrane" evidence="6">
    <location>
        <begin position="408"/>
        <end position="690"/>
    </location>
</feature>
<dbReference type="InterPro" id="IPR017501">
    <property type="entry name" value="Phage_infect_YhgE_C"/>
</dbReference>
<feature type="transmembrane region" description="Helical" evidence="5">
    <location>
        <begin position="616"/>
        <end position="637"/>
    </location>
</feature>
<dbReference type="PANTHER" id="PTHR43077">
    <property type="entry name" value="TRANSPORT PERMEASE YVFS-RELATED"/>
    <property type="match status" value="1"/>
</dbReference>
<evidence type="ECO:0000256" key="2">
    <source>
        <dbReference type="ARBA" id="ARBA00022692"/>
    </source>
</evidence>